<evidence type="ECO:0000313" key="2">
    <source>
        <dbReference type="Proteomes" id="UP000246464"/>
    </source>
</evidence>
<feature type="non-terminal residue" evidence="1">
    <location>
        <position position="60"/>
    </location>
</feature>
<sequence length="60" mass="6648">VCSVTYSGCYVYVGHPHPSGVFRATEVATFGFMCSHRTAVSHDLTARSETEMFVVTMEEE</sequence>
<protein>
    <submittedName>
        <fullName evidence="1">Uncharacterized protein</fullName>
    </submittedName>
</protein>
<gene>
    <name evidence="1" type="ORF">SMAX5B_021122</name>
</gene>
<dbReference type="EMBL" id="CP026258">
    <property type="protein sequence ID" value="AWP15709.1"/>
    <property type="molecule type" value="Genomic_DNA"/>
</dbReference>
<proteinExistence type="predicted"/>
<dbReference type="AlphaFoldDB" id="A0A2U9CIX3"/>
<name>A0A2U9CIX3_SCOMX</name>
<accession>A0A2U9CIX3</accession>
<reference evidence="1 2" key="1">
    <citation type="submission" date="2017-12" db="EMBL/GenBank/DDBJ databases">
        <title>Integrating genomic resources of turbot (Scophthalmus maximus) in depth evaluation of genetic and physical mapping variation across individuals.</title>
        <authorList>
            <person name="Martinez P."/>
        </authorList>
    </citation>
    <scope>NUCLEOTIDE SEQUENCE [LARGE SCALE GENOMIC DNA]</scope>
</reference>
<evidence type="ECO:0000313" key="1">
    <source>
        <dbReference type="EMBL" id="AWP15709.1"/>
    </source>
</evidence>
<dbReference type="Proteomes" id="UP000246464">
    <property type="component" value="Chromosome 16"/>
</dbReference>
<organism evidence="1 2">
    <name type="scientific">Scophthalmus maximus</name>
    <name type="common">Turbot</name>
    <name type="synonym">Psetta maxima</name>
    <dbReference type="NCBI Taxonomy" id="52904"/>
    <lineage>
        <taxon>Eukaryota</taxon>
        <taxon>Metazoa</taxon>
        <taxon>Chordata</taxon>
        <taxon>Craniata</taxon>
        <taxon>Vertebrata</taxon>
        <taxon>Euteleostomi</taxon>
        <taxon>Actinopterygii</taxon>
        <taxon>Neopterygii</taxon>
        <taxon>Teleostei</taxon>
        <taxon>Neoteleostei</taxon>
        <taxon>Acanthomorphata</taxon>
        <taxon>Carangaria</taxon>
        <taxon>Pleuronectiformes</taxon>
        <taxon>Pleuronectoidei</taxon>
        <taxon>Scophthalmidae</taxon>
        <taxon>Scophthalmus</taxon>
    </lineage>
</organism>
<keyword evidence="2" id="KW-1185">Reference proteome</keyword>
<feature type="non-terminal residue" evidence="1">
    <location>
        <position position="1"/>
    </location>
</feature>